<gene>
    <name evidence="9" type="ORF">Pph01_31300</name>
</gene>
<dbReference type="InterPro" id="IPR058245">
    <property type="entry name" value="NreC/VraR/RcsB-like_REC"/>
</dbReference>
<evidence type="ECO:0000256" key="3">
    <source>
        <dbReference type="ARBA" id="ARBA00023125"/>
    </source>
</evidence>
<dbReference type="PANTHER" id="PTHR43214">
    <property type="entry name" value="TWO-COMPONENT RESPONSE REGULATOR"/>
    <property type="match status" value="1"/>
</dbReference>
<dbReference type="RefSeq" id="WP_204073761.1">
    <property type="nucleotide sequence ID" value="NZ_BAABHI010000013.1"/>
</dbReference>
<evidence type="ECO:0000256" key="2">
    <source>
        <dbReference type="ARBA" id="ARBA00023015"/>
    </source>
</evidence>
<reference evidence="9 10" key="1">
    <citation type="submission" date="2021-01" db="EMBL/GenBank/DDBJ databases">
        <title>Whole genome shotgun sequence of Planotetraspora phitsanulokensis NBRC 104273.</title>
        <authorList>
            <person name="Komaki H."/>
            <person name="Tamura T."/>
        </authorList>
    </citation>
    <scope>NUCLEOTIDE SEQUENCE [LARGE SCALE GENOMIC DNA]</scope>
    <source>
        <strain evidence="9 10">NBRC 104273</strain>
    </source>
</reference>
<feature type="domain" description="HTH luxR-type" evidence="7">
    <location>
        <begin position="148"/>
        <end position="213"/>
    </location>
</feature>
<organism evidence="9 10">
    <name type="scientific">Planotetraspora phitsanulokensis</name>
    <dbReference type="NCBI Taxonomy" id="575192"/>
    <lineage>
        <taxon>Bacteria</taxon>
        <taxon>Bacillati</taxon>
        <taxon>Actinomycetota</taxon>
        <taxon>Actinomycetes</taxon>
        <taxon>Streptosporangiales</taxon>
        <taxon>Streptosporangiaceae</taxon>
        <taxon>Planotetraspora</taxon>
    </lineage>
</organism>
<sequence length="240" mass="24918">MIKVVLADDEAMIRAGVRAILATDPEIEVVAEAGDGREAVELALACRPDVVLLDVRMPGLDGLGAAAEIRRTLPDTGVVMLTTFGEDEYIARALGAGAGGFLLKSGDPRELIAGVRAVAGGAAYLSPEVAHRVITRLDRGRMRRAADARSRTEGLTPRERDVLALLGAGLSNAQIGTRLHLVEGTVKAHVSAILARLGVGNRVQAAILAYEADLVEPGSSSGVTNGVTSGVTSPTRTRSP</sequence>
<evidence type="ECO:0000313" key="9">
    <source>
        <dbReference type="EMBL" id="GII38127.1"/>
    </source>
</evidence>
<dbReference type="Pfam" id="PF00072">
    <property type="entry name" value="Response_reg"/>
    <property type="match status" value="1"/>
</dbReference>
<dbReference type="InterPro" id="IPR000792">
    <property type="entry name" value="Tscrpt_reg_LuxR_C"/>
</dbReference>
<dbReference type="CDD" id="cd17535">
    <property type="entry name" value="REC_NarL-like"/>
    <property type="match status" value="1"/>
</dbReference>
<dbReference type="GO" id="GO:0003677">
    <property type="term" value="F:DNA binding"/>
    <property type="evidence" value="ECO:0007669"/>
    <property type="project" value="UniProtKB-KW"/>
</dbReference>
<dbReference type="InterPro" id="IPR039420">
    <property type="entry name" value="WalR-like"/>
</dbReference>
<keyword evidence="2" id="KW-0805">Transcription regulation</keyword>
<feature type="modified residue" description="4-aspartylphosphate" evidence="5">
    <location>
        <position position="54"/>
    </location>
</feature>
<dbReference type="GO" id="GO:0006355">
    <property type="term" value="P:regulation of DNA-templated transcription"/>
    <property type="evidence" value="ECO:0007669"/>
    <property type="project" value="InterPro"/>
</dbReference>
<dbReference type="SUPFAM" id="SSF52172">
    <property type="entry name" value="CheY-like"/>
    <property type="match status" value="1"/>
</dbReference>
<evidence type="ECO:0000256" key="6">
    <source>
        <dbReference type="SAM" id="MobiDB-lite"/>
    </source>
</evidence>
<dbReference type="EMBL" id="BOOP01000011">
    <property type="protein sequence ID" value="GII38127.1"/>
    <property type="molecule type" value="Genomic_DNA"/>
</dbReference>
<evidence type="ECO:0000259" key="7">
    <source>
        <dbReference type="PROSITE" id="PS50043"/>
    </source>
</evidence>
<keyword evidence="1 5" id="KW-0597">Phosphoprotein</keyword>
<dbReference type="InterPro" id="IPR011006">
    <property type="entry name" value="CheY-like_superfamily"/>
</dbReference>
<evidence type="ECO:0000313" key="10">
    <source>
        <dbReference type="Proteomes" id="UP000622547"/>
    </source>
</evidence>
<evidence type="ECO:0000256" key="4">
    <source>
        <dbReference type="ARBA" id="ARBA00023163"/>
    </source>
</evidence>
<feature type="region of interest" description="Disordered" evidence="6">
    <location>
        <begin position="218"/>
        <end position="240"/>
    </location>
</feature>
<keyword evidence="10" id="KW-1185">Reference proteome</keyword>
<protein>
    <submittedName>
        <fullName evidence="9">DNA-binding response regulator</fullName>
    </submittedName>
</protein>
<comment type="caution">
    <text evidence="9">The sequence shown here is derived from an EMBL/GenBank/DDBJ whole genome shotgun (WGS) entry which is preliminary data.</text>
</comment>
<keyword evidence="3 9" id="KW-0238">DNA-binding</keyword>
<feature type="domain" description="Response regulatory" evidence="8">
    <location>
        <begin position="3"/>
        <end position="119"/>
    </location>
</feature>
<dbReference type="Gene3D" id="3.40.50.2300">
    <property type="match status" value="1"/>
</dbReference>
<dbReference type="PRINTS" id="PR00038">
    <property type="entry name" value="HTHLUXR"/>
</dbReference>
<dbReference type="SUPFAM" id="SSF46894">
    <property type="entry name" value="C-terminal effector domain of the bipartite response regulators"/>
    <property type="match status" value="1"/>
</dbReference>
<dbReference type="InterPro" id="IPR016032">
    <property type="entry name" value="Sig_transdc_resp-reg_C-effctor"/>
</dbReference>
<dbReference type="Pfam" id="PF00196">
    <property type="entry name" value="GerE"/>
    <property type="match status" value="1"/>
</dbReference>
<evidence type="ECO:0000256" key="1">
    <source>
        <dbReference type="ARBA" id="ARBA00022553"/>
    </source>
</evidence>
<dbReference type="CDD" id="cd06170">
    <property type="entry name" value="LuxR_C_like"/>
    <property type="match status" value="1"/>
</dbReference>
<dbReference type="GO" id="GO:0000160">
    <property type="term" value="P:phosphorelay signal transduction system"/>
    <property type="evidence" value="ECO:0007669"/>
    <property type="project" value="InterPro"/>
</dbReference>
<keyword evidence="4" id="KW-0804">Transcription</keyword>
<dbReference type="PANTHER" id="PTHR43214:SF24">
    <property type="entry name" value="TRANSCRIPTIONAL REGULATORY PROTEIN NARL-RELATED"/>
    <property type="match status" value="1"/>
</dbReference>
<dbReference type="PROSITE" id="PS50043">
    <property type="entry name" value="HTH_LUXR_2"/>
    <property type="match status" value="1"/>
</dbReference>
<dbReference type="PROSITE" id="PS50110">
    <property type="entry name" value="RESPONSE_REGULATORY"/>
    <property type="match status" value="1"/>
</dbReference>
<evidence type="ECO:0000256" key="5">
    <source>
        <dbReference type="PROSITE-ProRule" id="PRU00169"/>
    </source>
</evidence>
<accession>A0A8J3U6V8</accession>
<feature type="compositionally biased region" description="Low complexity" evidence="6">
    <location>
        <begin position="218"/>
        <end position="233"/>
    </location>
</feature>
<dbReference type="InterPro" id="IPR001789">
    <property type="entry name" value="Sig_transdc_resp-reg_receiver"/>
</dbReference>
<evidence type="ECO:0000259" key="8">
    <source>
        <dbReference type="PROSITE" id="PS50110"/>
    </source>
</evidence>
<dbReference type="SMART" id="SM00448">
    <property type="entry name" value="REC"/>
    <property type="match status" value="1"/>
</dbReference>
<name>A0A8J3U6V8_9ACTN</name>
<dbReference type="Proteomes" id="UP000622547">
    <property type="component" value="Unassembled WGS sequence"/>
</dbReference>
<proteinExistence type="predicted"/>
<dbReference type="AlphaFoldDB" id="A0A8J3U6V8"/>
<dbReference type="PROSITE" id="PS00622">
    <property type="entry name" value="HTH_LUXR_1"/>
    <property type="match status" value="1"/>
</dbReference>
<dbReference type="SMART" id="SM00421">
    <property type="entry name" value="HTH_LUXR"/>
    <property type="match status" value="1"/>
</dbReference>